<feature type="transmembrane region" description="Helical" evidence="2">
    <location>
        <begin position="326"/>
        <end position="350"/>
    </location>
</feature>
<dbReference type="PANTHER" id="PTHR39466">
    <property type="entry name" value="RGS DOMAIN-CONTAINING PROTEIN"/>
    <property type="match status" value="1"/>
</dbReference>
<feature type="region of interest" description="Disordered" evidence="1">
    <location>
        <begin position="118"/>
        <end position="139"/>
    </location>
</feature>
<dbReference type="SUPFAM" id="SSF48097">
    <property type="entry name" value="Regulator of G-protein signaling, RGS"/>
    <property type="match status" value="1"/>
</dbReference>
<feature type="transmembrane region" description="Helical" evidence="2">
    <location>
        <begin position="286"/>
        <end position="306"/>
    </location>
</feature>
<dbReference type="InterPro" id="IPR044926">
    <property type="entry name" value="RGS_subdomain_2"/>
</dbReference>
<dbReference type="OrthoDB" id="3232309at2759"/>
<dbReference type="AlphaFoldDB" id="A0A0F4ZG45"/>
<comment type="caution">
    <text evidence="3">The sequence shown here is derived from an EMBL/GenBank/DDBJ whole genome shotgun (WGS) entry which is preliminary data.</text>
</comment>
<dbReference type="Gene3D" id="1.10.167.10">
    <property type="entry name" value="Regulator of G-protein Signalling 4, domain 2"/>
    <property type="match status" value="1"/>
</dbReference>
<reference evidence="3 4" key="1">
    <citation type="submission" date="2015-03" db="EMBL/GenBank/DDBJ databases">
        <authorList>
            <person name="Radwan O."/>
            <person name="Al-Naeli F.A."/>
            <person name="Rendon G.A."/>
            <person name="Fields C."/>
        </authorList>
    </citation>
    <scope>NUCLEOTIDE SEQUENCE [LARGE SCALE GENOMIC DNA]</scope>
    <source>
        <strain evidence="3">CR-DP1</strain>
    </source>
</reference>
<dbReference type="EMBL" id="LAEV01001117">
    <property type="protein sequence ID" value="KKA28873.1"/>
    <property type="molecule type" value="Genomic_DNA"/>
</dbReference>
<feature type="transmembrane region" description="Helical" evidence="2">
    <location>
        <begin position="402"/>
        <end position="424"/>
    </location>
</feature>
<evidence type="ECO:0000313" key="4">
    <source>
        <dbReference type="Proteomes" id="UP000033483"/>
    </source>
</evidence>
<organism evidence="3 4">
    <name type="scientific">Thielaviopsis punctulata</name>
    <dbReference type="NCBI Taxonomy" id="72032"/>
    <lineage>
        <taxon>Eukaryota</taxon>
        <taxon>Fungi</taxon>
        <taxon>Dikarya</taxon>
        <taxon>Ascomycota</taxon>
        <taxon>Pezizomycotina</taxon>
        <taxon>Sordariomycetes</taxon>
        <taxon>Hypocreomycetidae</taxon>
        <taxon>Microascales</taxon>
        <taxon>Ceratocystidaceae</taxon>
        <taxon>Thielaviopsis</taxon>
    </lineage>
</organism>
<evidence type="ECO:0000256" key="1">
    <source>
        <dbReference type="SAM" id="MobiDB-lite"/>
    </source>
</evidence>
<evidence type="ECO:0000256" key="2">
    <source>
        <dbReference type="SAM" id="Phobius"/>
    </source>
</evidence>
<sequence length="434" mass="49289">MFFIRFPDWMSWYQRPDYRDIREYSRSILNGTRSSSPDIRSNTAVPTNLRLERVLENRTCSPMSLYDFYMYLKYIERSPENLEFYMWYKHYEATHSRSRPSSMKASIAPSITSMEELSGVNMGTSSTKSDTENTVCEDEETDANYTVDPEMANVTMEQIANLIGRQAMCGLGGCPAPLASRLKNAIWDVLPTPEKDTAGTLNFITPSVAPGARAELNAVIRTFLLPGAEKELNVPPGMRDEALALLQHSTDPAHLTPLADHVYLLLRNCSHRNFIRISMGNGSFETLCSSILLGIVMTAAGFLLLFLRAFVPFIGSHSMFETFAAWPLWTIGMAFLLAGMRGSCFFLLMFTRRQALPWERFDDSASITSNKSTLMTRIRQHMIFDRKMRVKDKNMLKLQHRVIIQSLLGGSVFASVCVLVFIFLPMWKQTVKHN</sequence>
<dbReference type="InterPro" id="IPR036305">
    <property type="entry name" value="RGS_sf"/>
</dbReference>
<evidence type="ECO:0000313" key="3">
    <source>
        <dbReference type="EMBL" id="KKA28873.1"/>
    </source>
</evidence>
<keyword evidence="2" id="KW-0812">Transmembrane</keyword>
<name>A0A0F4ZG45_9PEZI</name>
<gene>
    <name evidence="3" type="ORF">TD95_000274</name>
</gene>
<accession>A0A0F4ZG45</accession>
<keyword evidence="4" id="KW-1185">Reference proteome</keyword>
<feature type="compositionally biased region" description="Polar residues" evidence="1">
    <location>
        <begin position="118"/>
        <end position="134"/>
    </location>
</feature>
<keyword evidence="2" id="KW-0472">Membrane</keyword>
<evidence type="ECO:0008006" key="5">
    <source>
        <dbReference type="Google" id="ProtNLM"/>
    </source>
</evidence>
<dbReference type="PANTHER" id="PTHR39466:SF1">
    <property type="entry name" value="RGS DOMAIN-CONTAINING PROTEIN"/>
    <property type="match status" value="1"/>
</dbReference>
<protein>
    <recommendedName>
        <fullName evidence="5">RGS domain-containing protein</fullName>
    </recommendedName>
</protein>
<keyword evidence="2" id="KW-1133">Transmembrane helix</keyword>
<proteinExistence type="predicted"/>
<dbReference type="Proteomes" id="UP000033483">
    <property type="component" value="Unassembled WGS sequence"/>
</dbReference>